<dbReference type="AlphaFoldDB" id="A0A1V3TYS5"/>
<evidence type="ECO:0000313" key="2">
    <source>
        <dbReference type="Proteomes" id="UP000188947"/>
    </source>
</evidence>
<dbReference type="EMBL" id="MPOG01000013">
    <property type="protein sequence ID" value="OOH94650.1"/>
    <property type="molecule type" value="Genomic_DNA"/>
</dbReference>
<gene>
    <name evidence="1" type="ORF">BMF97_11430</name>
</gene>
<dbReference type="STRING" id="238.BBD35_04620"/>
<dbReference type="KEGG" id="emg:BBD33_02820"/>
<comment type="caution">
    <text evidence="1">The sequence shown here is derived from an EMBL/GenBank/DDBJ whole genome shotgun (WGS) entry which is preliminary data.</text>
</comment>
<keyword evidence="2" id="KW-1185">Reference proteome</keyword>
<sequence length="63" mass="7383">MTENRAYFFVPEKEKMKSFPGYANKYAEYLLTTICSGFQKSIQQGSSFRKFSKLDIIYKHSVV</sequence>
<dbReference type="Proteomes" id="UP000188947">
    <property type="component" value="Unassembled WGS sequence"/>
</dbReference>
<organism evidence="1 2">
    <name type="scientific">Elizabethkingia meningoseptica</name>
    <name type="common">Chryseobacterium meningosepticum</name>
    <dbReference type="NCBI Taxonomy" id="238"/>
    <lineage>
        <taxon>Bacteria</taxon>
        <taxon>Pseudomonadati</taxon>
        <taxon>Bacteroidota</taxon>
        <taxon>Flavobacteriia</taxon>
        <taxon>Flavobacteriales</taxon>
        <taxon>Weeksellaceae</taxon>
        <taxon>Elizabethkingia</taxon>
    </lineage>
</organism>
<name>A0A1V3TYS5_ELIME</name>
<evidence type="ECO:0000313" key="1">
    <source>
        <dbReference type="EMBL" id="OOH94650.1"/>
    </source>
</evidence>
<accession>A0A1V3TYS5</accession>
<proteinExistence type="predicted"/>
<reference evidence="1 2" key="1">
    <citation type="submission" date="2016-11" db="EMBL/GenBank/DDBJ databases">
        <title>Genome sequence and comparative genomic analysis of clinical strain Elizabethkingia meningoseptica 61421 PRCM.</title>
        <authorList>
            <person name="Wang M."/>
            <person name="Hu S."/>
            <person name="Cao L."/>
            <person name="Jiang T."/>
            <person name="Zhou Y."/>
            <person name="Ming D."/>
        </authorList>
    </citation>
    <scope>NUCLEOTIDE SEQUENCE [LARGE SCALE GENOMIC DNA]</scope>
    <source>
        <strain evidence="1 2">61421 PRCM</strain>
    </source>
</reference>
<protein>
    <submittedName>
        <fullName evidence="1">Uncharacterized protein</fullName>
    </submittedName>
</protein>